<sequence length="397" mass="47360">MQEHFIMELLGIKDKHVELWDMKEENREFHFWLQTKQRKQTCPNCGTKTKRVHSYRTQKIKGRLIEDRPVKIHLRKRRYLCTACKKTFYEKVGFIKRYQRHTTSLEQQVLTYVGENSFKDVGKMAGVSTNLVMRLFDQRRIKVQRILPAIIAIDEFKGDADKEKFQTIIVDVQNKKIIDVLPDRLSKTIENYFRKCDTSEVKVVVMDLSKRFKDAVRKALGNPLIVADRFHYMRQVYWGFDKVRREVQNELRKEDRILCKRSKELLWKSPFKLTDDQKSRVKELLKDKPRLQEAYVLKNKLDEWFKTSNSNTAKAGLERWCELAENSNIEAFHSVVGTFKRWKTEILNSFVYLYSNGYIEGVNNTTKVIKRKSYGIKSFARLRKKILWRQIVREVSV</sequence>
<evidence type="ECO:0000313" key="5">
    <source>
        <dbReference type="Proteomes" id="UP000030595"/>
    </source>
</evidence>
<dbReference type="InterPro" id="IPR002560">
    <property type="entry name" value="Transposase_DDE"/>
</dbReference>
<dbReference type="PANTHER" id="PTHR33498:SF1">
    <property type="entry name" value="TRANSPOSASE FOR INSERTION SEQUENCE ELEMENT IS1557"/>
    <property type="match status" value="1"/>
</dbReference>
<feature type="domain" description="Transposase IS204/IS1001/IS1096/IS1165 helix-turn-helix" evidence="2">
    <location>
        <begin position="90"/>
        <end position="139"/>
    </location>
</feature>
<feature type="domain" description="Transposase IS204/IS1001/IS1096/IS1165 DDE" evidence="1">
    <location>
        <begin position="151"/>
        <end position="386"/>
    </location>
</feature>
<dbReference type="RefSeq" id="WP_036176341.1">
    <property type="nucleotide sequence ID" value="NZ_AVCZ01000016.1"/>
</dbReference>
<dbReference type="Pfam" id="PF14690">
    <property type="entry name" value="Zn_ribbon_ISL3"/>
    <property type="match status" value="1"/>
</dbReference>
<evidence type="ECO:0000313" key="4">
    <source>
        <dbReference type="EMBL" id="KGR90613.1"/>
    </source>
</evidence>
<keyword evidence="5" id="KW-1185">Reference proteome</keyword>
<dbReference type="AlphaFoldDB" id="A0A0A3J608"/>
<dbReference type="PANTHER" id="PTHR33498">
    <property type="entry name" value="TRANSPOSASE FOR INSERTION SEQUENCE ELEMENT IS1557"/>
    <property type="match status" value="1"/>
</dbReference>
<dbReference type="InterPro" id="IPR047951">
    <property type="entry name" value="Transpos_ISL3"/>
</dbReference>
<comment type="caution">
    <text evidence="4">The sequence shown here is derived from an EMBL/GenBank/DDBJ whole genome shotgun (WGS) entry which is preliminary data.</text>
</comment>
<dbReference type="eggNOG" id="COG3464">
    <property type="taxonomic scope" value="Bacteria"/>
</dbReference>
<evidence type="ECO:0000259" key="2">
    <source>
        <dbReference type="Pfam" id="PF13542"/>
    </source>
</evidence>
<dbReference type="OrthoDB" id="6197054at2"/>
<dbReference type="Pfam" id="PF13542">
    <property type="entry name" value="HTH_Tnp_ISL3"/>
    <property type="match status" value="1"/>
</dbReference>
<reference evidence="4 5" key="1">
    <citation type="submission" date="2014-02" db="EMBL/GenBank/DDBJ databases">
        <title>Draft genome sequence of Lysinibacillus massiliensis CCUG 49529.</title>
        <authorList>
            <person name="Zhang F."/>
            <person name="Wang G."/>
            <person name="Zhang L."/>
        </authorList>
    </citation>
    <scope>NUCLEOTIDE SEQUENCE [LARGE SCALE GENOMIC DNA]</scope>
    <source>
        <strain evidence="4 5">CCUG 49529</strain>
    </source>
</reference>
<dbReference type="NCBIfam" id="NF033550">
    <property type="entry name" value="transpos_ISL3"/>
    <property type="match status" value="1"/>
</dbReference>
<dbReference type="Pfam" id="PF01610">
    <property type="entry name" value="DDE_Tnp_ISL3"/>
    <property type="match status" value="1"/>
</dbReference>
<organism evidence="4 5">
    <name type="scientific">Ureibacillus massiliensis 4400831 = CIP 108448 = CCUG 49529</name>
    <dbReference type="NCBI Taxonomy" id="1211035"/>
    <lineage>
        <taxon>Bacteria</taxon>
        <taxon>Bacillati</taxon>
        <taxon>Bacillota</taxon>
        <taxon>Bacilli</taxon>
        <taxon>Bacillales</taxon>
        <taxon>Caryophanaceae</taxon>
        <taxon>Ureibacillus</taxon>
    </lineage>
</organism>
<proteinExistence type="predicted"/>
<protein>
    <submittedName>
        <fullName evidence="4">Transposase</fullName>
    </submittedName>
</protein>
<evidence type="ECO:0000259" key="3">
    <source>
        <dbReference type="Pfam" id="PF14690"/>
    </source>
</evidence>
<dbReference type="InterPro" id="IPR029261">
    <property type="entry name" value="Transposase_Znf"/>
</dbReference>
<dbReference type="InterPro" id="IPR032877">
    <property type="entry name" value="Transposase_HTH"/>
</dbReference>
<gene>
    <name evidence="4" type="ORF">CD30_10430</name>
</gene>
<dbReference type="EMBL" id="JPVQ01000016">
    <property type="protein sequence ID" value="KGR90613.1"/>
    <property type="molecule type" value="Genomic_DNA"/>
</dbReference>
<evidence type="ECO:0000259" key="1">
    <source>
        <dbReference type="Pfam" id="PF01610"/>
    </source>
</evidence>
<name>A0A0A3J608_9BACL</name>
<feature type="domain" description="Transposase IS204/IS1001/IS1096/IS1165 zinc-finger" evidence="3">
    <location>
        <begin position="40"/>
        <end position="84"/>
    </location>
</feature>
<dbReference type="Proteomes" id="UP000030595">
    <property type="component" value="Unassembled WGS sequence"/>
</dbReference>
<accession>A0A0A3J608</accession>